<dbReference type="GO" id="GO:0016787">
    <property type="term" value="F:hydrolase activity"/>
    <property type="evidence" value="ECO:0007669"/>
    <property type="project" value="UniProtKB-KW"/>
</dbReference>
<proteinExistence type="predicted"/>
<comment type="caution">
    <text evidence="1">The sequence shown here is derived from an EMBL/GenBank/DDBJ whole genome shotgun (WGS) entry which is preliminary data.</text>
</comment>
<gene>
    <name evidence="1" type="ORF">ACFQ4E_00225</name>
</gene>
<accession>A0ABW3ZDI8</accession>
<protein>
    <submittedName>
        <fullName evidence="1">Alpha/beta fold hydrolase</fullName>
    </submittedName>
</protein>
<dbReference type="InterPro" id="IPR029058">
    <property type="entry name" value="AB_hydrolase_fold"/>
</dbReference>
<keyword evidence="2" id="KW-1185">Reference proteome</keyword>
<evidence type="ECO:0000313" key="1">
    <source>
        <dbReference type="EMBL" id="MFD1340840.1"/>
    </source>
</evidence>
<name>A0ABW3ZDI8_9RHOB</name>
<reference evidence="2" key="1">
    <citation type="journal article" date="2019" name="Int. J. Syst. Evol. Microbiol.">
        <title>The Global Catalogue of Microorganisms (GCM) 10K type strain sequencing project: providing services to taxonomists for standard genome sequencing and annotation.</title>
        <authorList>
            <consortium name="The Broad Institute Genomics Platform"/>
            <consortium name="The Broad Institute Genome Sequencing Center for Infectious Disease"/>
            <person name="Wu L."/>
            <person name="Ma J."/>
        </authorList>
    </citation>
    <scope>NUCLEOTIDE SEQUENCE [LARGE SCALE GENOMIC DNA]</scope>
    <source>
        <strain evidence="2">CCUG 62953</strain>
    </source>
</reference>
<evidence type="ECO:0000313" key="2">
    <source>
        <dbReference type="Proteomes" id="UP001597135"/>
    </source>
</evidence>
<sequence>MSDQDAPLVVWEDEDLLVRAAPGQTDTLVVAFTGVKFGLAGVPMTEFYGSARGAEGHHILFVSDLLRSWYSRPGLCDRVCRAITAYAAEHGITRLHAVGNSMGGYGALLLSDRLPFSSVLAFAPQVSMDPGVIRELRWIEFRPFFGRELAQSVNPNIARAECPVTIVVGDGDAEDARQTALLEPAENLTLFRIARGRHNAVRGLKDEGILKPFMSAVFAGDRAEAEALIAAYEAEQVPAEVSLDMHGGVA</sequence>
<dbReference type="RefSeq" id="WP_386800902.1">
    <property type="nucleotide sequence ID" value="NZ_JBHTMU010000001.1"/>
</dbReference>
<dbReference type="SUPFAM" id="SSF53474">
    <property type="entry name" value="alpha/beta-Hydrolases"/>
    <property type="match status" value="1"/>
</dbReference>
<organism evidence="1 2">
    <name type="scientific">Litorisediminicola beolgyonensis</name>
    <dbReference type="NCBI Taxonomy" id="1173614"/>
    <lineage>
        <taxon>Bacteria</taxon>
        <taxon>Pseudomonadati</taxon>
        <taxon>Pseudomonadota</taxon>
        <taxon>Alphaproteobacteria</taxon>
        <taxon>Rhodobacterales</taxon>
        <taxon>Paracoccaceae</taxon>
        <taxon>Litorisediminicola</taxon>
    </lineage>
</organism>
<dbReference type="Proteomes" id="UP001597135">
    <property type="component" value="Unassembled WGS sequence"/>
</dbReference>
<dbReference type="Gene3D" id="3.40.50.1820">
    <property type="entry name" value="alpha/beta hydrolase"/>
    <property type="match status" value="1"/>
</dbReference>
<dbReference type="EMBL" id="JBHTMU010000001">
    <property type="protein sequence ID" value="MFD1340840.1"/>
    <property type="molecule type" value="Genomic_DNA"/>
</dbReference>
<keyword evidence="1" id="KW-0378">Hydrolase</keyword>